<reference evidence="7" key="2">
    <citation type="submission" date="2020-09" db="EMBL/GenBank/DDBJ databases">
        <authorList>
            <person name="Sun Q."/>
            <person name="Zhou Y."/>
        </authorList>
    </citation>
    <scope>NUCLEOTIDE SEQUENCE</scope>
    <source>
        <strain evidence="7">CGMCC 1.7086</strain>
    </source>
</reference>
<dbReference type="AlphaFoldDB" id="A0A918DHG1"/>
<dbReference type="InterPro" id="IPR002052">
    <property type="entry name" value="DNA_methylase_N6_adenine_CS"/>
</dbReference>
<evidence type="ECO:0000256" key="4">
    <source>
        <dbReference type="ARBA" id="ARBA00022679"/>
    </source>
</evidence>
<dbReference type="SUPFAM" id="SSF53335">
    <property type="entry name" value="S-adenosyl-L-methionine-dependent methyltransferases"/>
    <property type="match status" value="2"/>
</dbReference>
<dbReference type="GO" id="GO:0032259">
    <property type="term" value="P:methylation"/>
    <property type="evidence" value="ECO:0007669"/>
    <property type="project" value="UniProtKB-KW"/>
</dbReference>
<reference evidence="7" key="1">
    <citation type="journal article" date="2014" name="Int. J. Syst. Evol. Microbiol.">
        <title>Complete genome sequence of Corynebacterium casei LMG S-19264T (=DSM 44701T), isolated from a smear-ripened cheese.</title>
        <authorList>
            <consortium name="US DOE Joint Genome Institute (JGI-PGF)"/>
            <person name="Walter F."/>
            <person name="Albersmeier A."/>
            <person name="Kalinowski J."/>
            <person name="Ruckert C."/>
        </authorList>
    </citation>
    <scope>NUCLEOTIDE SEQUENCE</scope>
    <source>
        <strain evidence="7">CGMCC 1.7086</strain>
    </source>
</reference>
<keyword evidence="8" id="KW-1185">Reference proteome</keyword>
<evidence type="ECO:0000256" key="3">
    <source>
        <dbReference type="ARBA" id="ARBA00022603"/>
    </source>
</evidence>
<evidence type="ECO:0000256" key="2">
    <source>
        <dbReference type="ARBA" id="ARBA00011900"/>
    </source>
</evidence>
<evidence type="ECO:0000256" key="5">
    <source>
        <dbReference type="ARBA" id="ARBA00022691"/>
    </source>
</evidence>
<protein>
    <recommendedName>
        <fullName evidence="2">site-specific DNA-methyltransferase (adenine-specific)</fullName>
        <ecNumber evidence="2">2.1.1.72</ecNumber>
    </recommendedName>
</protein>
<dbReference type="EC" id="2.1.1.72" evidence="2"/>
<dbReference type="Proteomes" id="UP000606935">
    <property type="component" value="Unassembled WGS sequence"/>
</dbReference>
<dbReference type="PRINTS" id="PR00506">
    <property type="entry name" value="D21N6MTFRASE"/>
</dbReference>
<evidence type="ECO:0000313" key="7">
    <source>
        <dbReference type="EMBL" id="GGO67270.1"/>
    </source>
</evidence>
<dbReference type="GO" id="GO:0008170">
    <property type="term" value="F:N-methyltransferase activity"/>
    <property type="evidence" value="ECO:0007669"/>
    <property type="project" value="InterPro"/>
</dbReference>
<comment type="caution">
    <text evidence="7">The sequence shown here is derived from an EMBL/GenBank/DDBJ whole genome shotgun (WGS) entry which is preliminary data.</text>
</comment>
<dbReference type="Gene3D" id="3.40.50.150">
    <property type="entry name" value="Vaccinia Virus protein VP39"/>
    <property type="match status" value="1"/>
</dbReference>
<comment type="catalytic activity">
    <reaction evidence="6">
        <text>a 2'-deoxyadenosine in DNA + S-adenosyl-L-methionine = an N(6)-methyl-2'-deoxyadenosine in DNA + S-adenosyl-L-homocysteine + H(+)</text>
        <dbReference type="Rhea" id="RHEA:15197"/>
        <dbReference type="Rhea" id="RHEA-COMP:12418"/>
        <dbReference type="Rhea" id="RHEA-COMP:12419"/>
        <dbReference type="ChEBI" id="CHEBI:15378"/>
        <dbReference type="ChEBI" id="CHEBI:57856"/>
        <dbReference type="ChEBI" id="CHEBI:59789"/>
        <dbReference type="ChEBI" id="CHEBI:90615"/>
        <dbReference type="ChEBI" id="CHEBI:90616"/>
        <dbReference type="EC" id="2.1.1.72"/>
    </reaction>
</comment>
<name>A0A918DHG1_9ALTE</name>
<dbReference type="GO" id="GO:0009007">
    <property type="term" value="F:site-specific DNA-methyltransferase (adenine-specific) activity"/>
    <property type="evidence" value="ECO:0007669"/>
    <property type="project" value="UniProtKB-EC"/>
</dbReference>
<dbReference type="InterPro" id="IPR002295">
    <property type="entry name" value="N4/N6-MTase_EcoPI_Mod-like"/>
</dbReference>
<dbReference type="InterPro" id="IPR029063">
    <property type="entry name" value="SAM-dependent_MTases_sf"/>
</dbReference>
<proteinExistence type="inferred from homology"/>
<dbReference type="EMBL" id="BMLS01000002">
    <property type="protein sequence ID" value="GGO67270.1"/>
    <property type="molecule type" value="Genomic_DNA"/>
</dbReference>
<evidence type="ECO:0000256" key="1">
    <source>
        <dbReference type="ARBA" id="ARBA00006594"/>
    </source>
</evidence>
<evidence type="ECO:0000256" key="6">
    <source>
        <dbReference type="ARBA" id="ARBA00047942"/>
    </source>
</evidence>
<sequence length="600" mass="67386">MVLDSFSGGGSIPLESIRLGLPTYASDLNPVAATALKLALELIPAGGKELARKMKRDLADFQNVADEIGRKHFGAADSLAYMWCRTYECPNCHADVPLLPNKWLSKKKNLRAVKLITSENHISFEIFEPKSKLEIEYASIGTISTKTAKCPCCSFEVPTSNLQELGKAGGIGDILYAKLSIDSDGNKLYESPTVDDLNAFNSSDIDRNLEHLVNCLDIPLDLNGIRHLWAIQYGVSTVSSLFSNRQKNVLLELVNAVLLMKEKIRKSSKSEQEYQARYLMLVVSLNRIMVYNNKHSWWQANGEFPASIFVRQAISMVWSYVEVPIHTKFAGGWASSVKWLNKIIDHISNIDTTAVVSKLDAANLDLNDKSVDIVVIDPPYFDSITYAYLSDFFYSWMKPLLSDELPNWFQEKSTPKSAELIVDRKHKLSPSPKDSNFFEEKMTACLMEKHRVLKDDGQLILMYGHKKIEAWIHLFEAIKRSKFTPVSSWPIHSERKSKFQHSKVDALATSCILVLNKIDASSSSKKISAKEFKLKFSEVTAEAIKSAQKLSVSGGDLFMAILAPCLALYFSHDIEQTDSDLYSMQDFISDLELESAKVYA</sequence>
<evidence type="ECO:0000313" key="8">
    <source>
        <dbReference type="Proteomes" id="UP000606935"/>
    </source>
</evidence>
<dbReference type="GO" id="GO:0003677">
    <property type="term" value="F:DNA binding"/>
    <property type="evidence" value="ECO:0007669"/>
    <property type="project" value="InterPro"/>
</dbReference>
<comment type="similarity">
    <text evidence="1">Belongs to the N(4)/N(6)-methyltransferase family.</text>
</comment>
<keyword evidence="4" id="KW-0808">Transferase</keyword>
<accession>A0A918DHG1</accession>
<keyword evidence="3" id="KW-0489">Methyltransferase</keyword>
<keyword evidence="5" id="KW-0949">S-adenosyl-L-methionine</keyword>
<dbReference type="PROSITE" id="PS00092">
    <property type="entry name" value="N6_MTASE"/>
    <property type="match status" value="1"/>
</dbReference>
<gene>
    <name evidence="7" type="ORF">GCM10010982_13330</name>
</gene>
<organism evidence="7 8">
    <name type="scientific">Bowmanella pacifica</name>
    <dbReference type="NCBI Taxonomy" id="502051"/>
    <lineage>
        <taxon>Bacteria</taxon>
        <taxon>Pseudomonadati</taxon>
        <taxon>Pseudomonadota</taxon>
        <taxon>Gammaproteobacteria</taxon>
        <taxon>Alteromonadales</taxon>
        <taxon>Alteromonadaceae</taxon>
        <taxon>Bowmanella</taxon>
    </lineage>
</organism>